<evidence type="ECO:0000313" key="2">
    <source>
        <dbReference type="Proteomes" id="UP000076858"/>
    </source>
</evidence>
<keyword evidence="2" id="KW-1185">Reference proteome</keyword>
<evidence type="ECO:0000313" key="1">
    <source>
        <dbReference type="EMBL" id="KZS09883.1"/>
    </source>
</evidence>
<comment type="caution">
    <text evidence="1">The sequence shown here is derived from an EMBL/GenBank/DDBJ whole genome shotgun (WGS) entry which is preliminary data.</text>
</comment>
<name>A0A164SRV1_9CRUS</name>
<accession>A0A164SRV1</accession>
<organism evidence="1 2">
    <name type="scientific">Daphnia magna</name>
    <dbReference type="NCBI Taxonomy" id="35525"/>
    <lineage>
        <taxon>Eukaryota</taxon>
        <taxon>Metazoa</taxon>
        <taxon>Ecdysozoa</taxon>
        <taxon>Arthropoda</taxon>
        <taxon>Crustacea</taxon>
        <taxon>Branchiopoda</taxon>
        <taxon>Diplostraca</taxon>
        <taxon>Cladocera</taxon>
        <taxon>Anomopoda</taxon>
        <taxon>Daphniidae</taxon>
        <taxon>Daphnia</taxon>
    </lineage>
</organism>
<proteinExistence type="predicted"/>
<sequence>MDTHPFFLSFPFFVVYKKEVASILSIFQWQLVREKFLEVYEFIPVFSKRWQSMIVCFFCFLSHCIIDRALTNNGQFCSFLSFSLATPYTFGFPRPPQLCSSFFLFSSSSGIALCRLLG</sequence>
<dbReference type="Proteomes" id="UP000076858">
    <property type="component" value="Unassembled WGS sequence"/>
</dbReference>
<dbReference type="EMBL" id="LRGB01001937">
    <property type="protein sequence ID" value="KZS09883.1"/>
    <property type="molecule type" value="Genomic_DNA"/>
</dbReference>
<reference evidence="1 2" key="1">
    <citation type="submission" date="2016-03" db="EMBL/GenBank/DDBJ databases">
        <title>EvidentialGene: Evidence-directed Construction of Genes on Genomes.</title>
        <authorList>
            <person name="Gilbert D.G."/>
            <person name="Choi J.-H."/>
            <person name="Mockaitis K."/>
            <person name="Colbourne J."/>
            <person name="Pfrender M."/>
        </authorList>
    </citation>
    <scope>NUCLEOTIDE SEQUENCE [LARGE SCALE GENOMIC DNA]</scope>
    <source>
        <strain evidence="1 2">Xinb3</strain>
        <tissue evidence="1">Complete organism</tissue>
    </source>
</reference>
<dbReference type="AlphaFoldDB" id="A0A164SRV1"/>
<protein>
    <submittedName>
        <fullName evidence="1">Uncharacterized protein</fullName>
    </submittedName>
</protein>
<gene>
    <name evidence="1" type="ORF">APZ42_025702</name>
</gene>